<dbReference type="SUPFAM" id="SSF54001">
    <property type="entry name" value="Cysteine proteinases"/>
    <property type="match status" value="1"/>
</dbReference>
<dbReference type="GO" id="GO:0008234">
    <property type="term" value="F:cysteine-type peptidase activity"/>
    <property type="evidence" value="ECO:0007669"/>
    <property type="project" value="InterPro"/>
</dbReference>
<evidence type="ECO:0000256" key="2">
    <source>
        <dbReference type="ARBA" id="ARBA00022670"/>
    </source>
</evidence>
<dbReference type="AlphaFoldDB" id="A0A8R7PMD1"/>
<dbReference type="Pfam" id="PF02902">
    <property type="entry name" value="Peptidase_C48"/>
    <property type="match status" value="1"/>
</dbReference>
<reference evidence="6" key="1">
    <citation type="journal article" date="2013" name="Nature">
        <title>Draft genome of the wheat A-genome progenitor Triticum urartu.</title>
        <authorList>
            <person name="Ling H.Q."/>
            <person name="Zhao S."/>
            <person name="Liu D."/>
            <person name="Wang J."/>
            <person name="Sun H."/>
            <person name="Zhang C."/>
            <person name="Fan H."/>
            <person name="Li D."/>
            <person name="Dong L."/>
            <person name="Tao Y."/>
            <person name="Gao C."/>
            <person name="Wu H."/>
            <person name="Li Y."/>
            <person name="Cui Y."/>
            <person name="Guo X."/>
            <person name="Zheng S."/>
            <person name="Wang B."/>
            <person name="Yu K."/>
            <person name="Liang Q."/>
            <person name="Yang W."/>
            <person name="Lou X."/>
            <person name="Chen J."/>
            <person name="Feng M."/>
            <person name="Jian J."/>
            <person name="Zhang X."/>
            <person name="Luo G."/>
            <person name="Jiang Y."/>
            <person name="Liu J."/>
            <person name="Wang Z."/>
            <person name="Sha Y."/>
            <person name="Zhang B."/>
            <person name="Wu H."/>
            <person name="Tang D."/>
            <person name="Shen Q."/>
            <person name="Xue P."/>
            <person name="Zou S."/>
            <person name="Wang X."/>
            <person name="Liu X."/>
            <person name="Wang F."/>
            <person name="Yang Y."/>
            <person name="An X."/>
            <person name="Dong Z."/>
            <person name="Zhang K."/>
            <person name="Zhang X."/>
            <person name="Luo M.C."/>
            <person name="Dvorak J."/>
            <person name="Tong Y."/>
            <person name="Wang J."/>
            <person name="Yang H."/>
            <person name="Li Z."/>
            <person name="Wang D."/>
            <person name="Zhang A."/>
            <person name="Wang J."/>
        </authorList>
    </citation>
    <scope>NUCLEOTIDE SEQUENCE</scope>
    <source>
        <strain evidence="6">cv. G1812</strain>
    </source>
</reference>
<evidence type="ECO:0000256" key="3">
    <source>
        <dbReference type="ARBA" id="ARBA00022801"/>
    </source>
</evidence>
<reference evidence="5" key="2">
    <citation type="submission" date="2018-03" db="EMBL/GenBank/DDBJ databases">
        <title>The Triticum urartu genome reveals the dynamic nature of wheat genome evolution.</title>
        <authorList>
            <person name="Ling H."/>
            <person name="Ma B."/>
            <person name="Shi X."/>
            <person name="Liu H."/>
            <person name="Dong L."/>
            <person name="Sun H."/>
            <person name="Cao Y."/>
            <person name="Gao Q."/>
            <person name="Zheng S."/>
            <person name="Li Y."/>
            <person name="Yu Y."/>
            <person name="Du H."/>
            <person name="Qi M."/>
            <person name="Li Y."/>
            <person name="Yu H."/>
            <person name="Cui Y."/>
            <person name="Wang N."/>
            <person name="Chen C."/>
            <person name="Wu H."/>
            <person name="Zhao Y."/>
            <person name="Zhang J."/>
            <person name="Li Y."/>
            <person name="Zhou W."/>
            <person name="Zhang B."/>
            <person name="Hu W."/>
            <person name="Eijk M."/>
            <person name="Tang J."/>
            <person name="Witsenboer H."/>
            <person name="Zhao S."/>
            <person name="Li Z."/>
            <person name="Zhang A."/>
            <person name="Wang D."/>
            <person name="Liang C."/>
        </authorList>
    </citation>
    <scope>NUCLEOTIDE SEQUENCE [LARGE SCALE GENOMIC DNA]</scope>
    <source>
        <strain evidence="5">cv. G1812</strain>
    </source>
</reference>
<evidence type="ECO:0000256" key="1">
    <source>
        <dbReference type="ARBA" id="ARBA00005234"/>
    </source>
</evidence>
<keyword evidence="2" id="KW-0645">Protease</keyword>
<dbReference type="GO" id="GO:0006508">
    <property type="term" value="P:proteolysis"/>
    <property type="evidence" value="ECO:0007669"/>
    <property type="project" value="UniProtKB-KW"/>
</dbReference>
<dbReference type="EnsemblPlants" id="TuG1812G0200006293.01.T01">
    <property type="protein sequence ID" value="TuG1812G0200006293.01.T01"/>
    <property type="gene ID" value="TuG1812G0200006293.01"/>
</dbReference>
<accession>A0A8R7PMD1</accession>
<dbReference type="InterPro" id="IPR038765">
    <property type="entry name" value="Papain-like_cys_pep_sf"/>
</dbReference>
<name>A0A8R7PMD1_TRIUA</name>
<proteinExistence type="inferred from homology"/>
<keyword evidence="6" id="KW-1185">Reference proteome</keyword>
<comment type="similarity">
    <text evidence="1">Belongs to the peptidase C48 family.</text>
</comment>
<dbReference type="InterPro" id="IPR003653">
    <property type="entry name" value="Peptidase_C48_C"/>
</dbReference>
<feature type="domain" description="Ubiquitin-like protease family profile" evidence="4">
    <location>
        <begin position="156"/>
        <end position="198"/>
    </location>
</feature>
<evidence type="ECO:0000313" key="5">
    <source>
        <dbReference type="EnsemblPlants" id="TuG1812G0200006293.01.T01"/>
    </source>
</evidence>
<dbReference type="Gramene" id="TuG1812G0200006293.01.T01">
    <property type="protein sequence ID" value="TuG1812G0200006293.01.T01"/>
    <property type="gene ID" value="TuG1812G0200006293.01"/>
</dbReference>
<dbReference type="Gene3D" id="3.40.395.10">
    <property type="entry name" value="Adenoviral Proteinase, Chain A"/>
    <property type="match status" value="1"/>
</dbReference>
<keyword evidence="3" id="KW-0378">Hydrolase</keyword>
<protein>
    <recommendedName>
        <fullName evidence="4">Ubiquitin-like protease family profile domain-containing protein</fullName>
    </recommendedName>
</protein>
<evidence type="ECO:0000313" key="6">
    <source>
        <dbReference type="Proteomes" id="UP000015106"/>
    </source>
</evidence>
<evidence type="ECO:0000259" key="4">
    <source>
        <dbReference type="Pfam" id="PF02902"/>
    </source>
</evidence>
<dbReference type="Proteomes" id="UP000015106">
    <property type="component" value="Chromosome 2"/>
</dbReference>
<reference evidence="5" key="3">
    <citation type="submission" date="2022-06" db="UniProtKB">
        <authorList>
            <consortium name="EnsemblPlants"/>
        </authorList>
    </citation>
    <scope>IDENTIFICATION</scope>
</reference>
<organism evidence="5 6">
    <name type="scientific">Triticum urartu</name>
    <name type="common">Red wild einkorn</name>
    <name type="synonym">Crithodium urartu</name>
    <dbReference type="NCBI Taxonomy" id="4572"/>
    <lineage>
        <taxon>Eukaryota</taxon>
        <taxon>Viridiplantae</taxon>
        <taxon>Streptophyta</taxon>
        <taxon>Embryophyta</taxon>
        <taxon>Tracheophyta</taxon>
        <taxon>Spermatophyta</taxon>
        <taxon>Magnoliopsida</taxon>
        <taxon>Liliopsida</taxon>
        <taxon>Poales</taxon>
        <taxon>Poaceae</taxon>
        <taxon>BOP clade</taxon>
        <taxon>Pooideae</taxon>
        <taxon>Triticodae</taxon>
        <taxon>Triticeae</taxon>
        <taxon>Triticinae</taxon>
        <taxon>Triticum</taxon>
    </lineage>
</organism>
<sequence length="234" mass="27903">MQDEVLNITVGQLLEIEPMPVLTEEEIKRKYVRGEPLVKPDEVKKLPTRMYELHQWYMDITKRSNRESLMGQVKKDHYYHQKAVTVEYSELFQLYNQDALDKSIVSCYCLMKMYEMRKGGRYGIGLIDPNTVNEYTWQINPHHEKQVEDSMLEFLKRLKYNEDILLPYNFQFHWILCIIKVDAGTVEILDSLLKANTDYNILFGIVNRAWARFISVTEGERKKKLKWFRPKALK</sequence>